<feature type="compositionally biased region" description="Acidic residues" evidence="1">
    <location>
        <begin position="13"/>
        <end position="23"/>
    </location>
</feature>
<feature type="non-terminal residue" evidence="2">
    <location>
        <position position="50"/>
    </location>
</feature>
<dbReference type="EMBL" id="CP045891">
    <property type="protein sequence ID" value="QQP58378.1"/>
    <property type="molecule type" value="Genomic_DNA"/>
</dbReference>
<feature type="compositionally biased region" description="Basic and acidic residues" evidence="1">
    <location>
        <begin position="38"/>
        <end position="50"/>
    </location>
</feature>
<dbReference type="AlphaFoldDB" id="A0A7T8KM11"/>
<accession>A0A7T8KM11</accession>
<dbReference type="Proteomes" id="UP000595437">
    <property type="component" value="Chromosome 2"/>
</dbReference>
<evidence type="ECO:0000313" key="3">
    <source>
        <dbReference type="Proteomes" id="UP000595437"/>
    </source>
</evidence>
<sequence>TVQGLDPKHGGDQEEDLEDEDEGIPPPPPQYSSGTSNKSRDSGIDSIEKS</sequence>
<gene>
    <name evidence="2" type="ORF">FKW44_003671</name>
</gene>
<evidence type="ECO:0000256" key="1">
    <source>
        <dbReference type="SAM" id="MobiDB-lite"/>
    </source>
</evidence>
<feature type="region of interest" description="Disordered" evidence="1">
    <location>
        <begin position="1"/>
        <end position="50"/>
    </location>
</feature>
<keyword evidence="3" id="KW-1185">Reference proteome</keyword>
<feature type="non-terminal residue" evidence="2">
    <location>
        <position position="1"/>
    </location>
</feature>
<evidence type="ECO:0000313" key="2">
    <source>
        <dbReference type="EMBL" id="QQP58378.1"/>
    </source>
</evidence>
<feature type="compositionally biased region" description="Basic and acidic residues" evidence="1">
    <location>
        <begin position="1"/>
        <end position="12"/>
    </location>
</feature>
<organism evidence="2 3">
    <name type="scientific">Caligus rogercresseyi</name>
    <name type="common">Sea louse</name>
    <dbReference type="NCBI Taxonomy" id="217165"/>
    <lineage>
        <taxon>Eukaryota</taxon>
        <taxon>Metazoa</taxon>
        <taxon>Ecdysozoa</taxon>
        <taxon>Arthropoda</taxon>
        <taxon>Crustacea</taxon>
        <taxon>Multicrustacea</taxon>
        <taxon>Hexanauplia</taxon>
        <taxon>Copepoda</taxon>
        <taxon>Siphonostomatoida</taxon>
        <taxon>Caligidae</taxon>
        <taxon>Caligus</taxon>
    </lineage>
</organism>
<name>A0A7T8KM11_CALRO</name>
<protein>
    <submittedName>
        <fullName evidence="2">Uncharacterized protein</fullName>
    </submittedName>
</protein>
<reference evidence="3" key="1">
    <citation type="submission" date="2021-01" db="EMBL/GenBank/DDBJ databases">
        <title>Caligus Genome Assembly.</title>
        <authorList>
            <person name="Gallardo-Escarate C."/>
        </authorList>
    </citation>
    <scope>NUCLEOTIDE SEQUENCE [LARGE SCALE GENOMIC DNA]</scope>
</reference>
<proteinExistence type="predicted"/>